<dbReference type="NCBIfam" id="NF000908">
    <property type="entry name" value="PRK00089.1"/>
    <property type="match status" value="1"/>
</dbReference>
<feature type="domain" description="Era-type G" evidence="10">
    <location>
        <begin position="9"/>
        <end position="174"/>
    </location>
</feature>
<gene>
    <name evidence="6" type="primary">era</name>
    <name evidence="11" type="ORF">UU48_C0015G0009</name>
</gene>
<dbReference type="InterPro" id="IPR005662">
    <property type="entry name" value="GTPase_Era-like"/>
</dbReference>
<dbReference type="InterPro" id="IPR009019">
    <property type="entry name" value="KH_sf_prok-type"/>
</dbReference>
<evidence type="ECO:0000256" key="1">
    <source>
        <dbReference type="ARBA" id="ARBA00007921"/>
    </source>
</evidence>
<dbReference type="PATRIC" id="fig|1618997.3.peg.995"/>
<evidence type="ECO:0000256" key="3">
    <source>
        <dbReference type="ARBA" id="ARBA00022741"/>
    </source>
</evidence>
<dbReference type="CDD" id="cd22534">
    <property type="entry name" value="KH-II_Era"/>
    <property type="match status" value="1"/>
</dbReference>
<dbReference type="PANTHER" id="PTHR42698">
    <property type="entry name" value="GTPASE ERA"/>
    <property type="match status" value="1"/>
</dbReference>
<protein>
    <recommendedName>
        <fullName evidence="2 6">GTPase Era</fullName>
    </recommendedName>
</protein>
<dbReference type="NCBIfam" id="TIGR00231">
    <property type="entry name" value="small_GTP"/>
    <property type="match status" value="1"/>
</dbReference>
<dbReference type="InterPro" id="IPR027417">
    <property type="entry name" value="P-loop_NTPase"/>
</dbReference>
<proteinExistence type="inferred from homology"/>
<comment type="caution">
    <text evidence="6">Lacks conserved residue(s) required for the propagation of feature annotation.</text>
</comment>
<dbReference type="Proteomes" id="UP000034746">
    <property type="component" value="Unassembled WGS sequence"/>
</dbReference>
<evidence type="ECO:0000256" key="5">
    <source>
        <dbReference type="ARBA" id="ARBA00023134"/>
    </source>
</evidence>
<evidence type="ECO:0000256" key="8">
    <source>
        <dbReference type="RuleBase" id="RU003761"/>
    </source>
</evidence>
<evidence type="ECO:0000256" key="4">
    <source>
        <dbReference type="ARBA" id="ARBA00022884"/>
    </source>
</evidence>
<dbReference type="InterPro" id="IPR004044">
    <property type="entry name" value="KH_dom_type_2"/>
</dbReference>
<dbReference type="Pfam" id="PF01926">
    <property type="entry name" value="MMR_HSR1"/>
    <property type="match status" value="1"/>
</dbReference>
<dbReference type="HAMAP" id="MF_00367">
    <property type="entry name" value="GTPase_Era"/>
    <property type="match status" value="1"/>
</dbReference>
<feature type="region of interest" description="G1" evidence="7">
    <location>
        <begin position="17"/>
        <end position="24"/>
    </location>
</feature>
<dbReference type="InterPro" id="IPR015946">
    <property type="entry name" value="KH_dom-like_a/b"/>
</dbReference>
<keyword evidence="6" id="KW-0690">Ribosome biogenesis</keyword>
<dbReference type="Pfam" id="PF07650">
    <property type="entry name" value="KH_2"/>
    <property type="match status" value="1"/>
</dbReference>
<dbReference type="InterPro" id="IPR006073">
    <property type="entry name" value="GTP-bd"/>
</dbReference>
<dbReference type="InterPro" id="IPR030388">
    <property type="entry name" value="G_ERA_dom"/>
</dbReference>
<dbReference type="PRINTS" id="PR00449">
    <property type="entry name" value="RASTRNSFRMNG"/>
</dbReference>
<dbReference type="AlphaFoldDB" id="A0A0G0V8R9"/>
<evidence type="ECO:0000256" key="6">
    <source>
        <dbReference type="HAMAP-Rule" id="MF_00367"/>
    </source>
</evidence>
<comment type="function">
    <text evidence="6">An essential GTPase that binds both GDP and GTP, with rapid nucleotide exchange. Plays a role in 16S rRNA processing and 30S ribosomal subunit biogenesis and possibly also in cell cycle regulation and energy metabolism.</text>
</comment>
<sequence length="288" mass="32424">MPVEKTNKKSGFAVLIGRSNVGKSTLLNALIGSKIAITTPKPQTTRKPVQGIFSDSRGQIVFVDTPGVFKDMRDPLSKKLLQSVKESLKDIDMIVYVMDPTRAIGAEEKYALSMVDPLTQPKILVINKMDLTQKPALEDDRALADRFDQTIELSARTGKSIHELIQAIFDRLPEGEPYYPPGQLTNMPNEEWLAELIREKLFLRLRQEIPYTVHVVVDGVERRENGVVYIAARILTNAERYKRIIIGAGGRGIKEIGQSTRRELESVMDVPIYLDLNVETEPHWISSL</sequence>
<feature type="domain" description="KH type-2" evidence="9">
    <location>
        <begin position="205"/>
        <end position="282"/>
    </location>
</feature>
<dbReference type="PROSITE" id="PS50823">
    <property type="entry name" value="KH_TYPE_2"/>
    <property type="match status" value="1"/>
</dbReference>
<feature type="region of interest" description="G5" evidence="7">
    <location>
        <begin position="153"/>
        <end position="155"/>
    </location>
</feature>
<feature type="binding site" evidence="6">
    <location>
        <begin position="64"/>
        <end position="68"/>
    </location>
    <ligand>
        <name>GTP</name>
        <dbReference type="ChEBI" id="CHEBI:37565"/>
    </ligand>
</feature>
<dbReference type="Gene3D" id="3.30.300.20">
    <property type="match status" value="1"/>
</dbReference>
<evidence type="ECO:0000259" key="10">
    <source>
        <dbReference type="PROSITE" id="PS51713"/>
    </source>
</evidence>
<dbReference type="GO" id="GO:0003924">
    <property type="term" value="F:GTPase activity"/>
    <property type="evidence" value="ECO:0007669"/>
    <property type="project" value="UniProtKB-UniRule"/>
</dbReference>
<keyword evidence="6" id="KW-0472">Membrane</keyword>
<name>A0A0G0V8R9_9BACT</name>
<organism evidence="11 12">
    <name type="scientific">Candidatus Uhrbacteria bacterium GW2011_GWF2_41_16</name>
    <dbReference type="NCBI Taxonomy" id="1618997"/>
    <lineage>
        <taxon>Bacteria</taxon>
        <taxon>Candidatus Uhriibacteriota</taxon>
    </lineage>
</organism>
<evidence type="ECO:0000256" key="7">
    <source>
        <dbReference type="PROSITE-ProRule" id="PRU01050"/>
    </source>
</evidence>
<dbReference type="GO" id="GO:0043024">
    <property type="term" value="F:ribosomal small subunit binding"/>
    <property type="evidence" value="ECO:0007669"/>
    <property type="project" value="TreeGrafter"/>
</dbReference>
<comment type="caution">
    <text evidence="11">The sequence shown here is derived from an EMBL/GenBank/DDBJ whole genome shotgun (WGS) entry which is preliminary data.</text>
</comment>
<reference evidence="11 12" key="1">
    <citation type="journal article" date="2015" name="Nature">
        <title>rRNA introns, odd ribosomes, and small enigmatic genomes across a large radiation of phyla.</title>
        <authorList>
            <person name="Brown C.T."/>
            <person name="Hug L.A."/>
            <person name="Thomas B.C."/>
            <person name="Sharon I."/>
            <person name="Castelle C.J."/>
            <person name="Singh A."/>
            <person name="Wilkins M.J."/>
            <person name="Williams K.H."/>
            <person name="Banfield J.F."/>
        </authorList>
    </citation>
    <scope>NUCLEOTIDE SEQUENCE [LARGE SCALE GENOMIC DNA]</scope>
</reference>
<evidence type="ECO:0000259" key="9">
    <source>
        <dbReference type="PROSITE" id="PS50823"/>
    </source>
</evidence>
<dbReference type="GO" id="GO:0070181">
    <property type="term" value="F:small ribosomal subunit rRNA binding"/>
    <property type="evidence" value="ECO:0007669"/>
    <property type="project" value="UniProtKB-UniRule"/>
</dbReference>
<evidence type="ECO:0000256" key="2">
    <source>
        <dbReference type="ARBA" id="ARBA00020484"/>
    </source>
</evidence>
<dbReference type="EMBL" id="LCAU01000015">
    <property type="protein sequence ID" value="KKR97433.1"/>
    <property type="molecule type" value="Genomic_DNA"/>
</dbReference>
<dbReference type="GO" id="GO:0005525">
    <property type="term" value="F:GTP binding"/>
    <property type="evidence" value="ECO:0007669"/>
    <property type="project" value="UniProtKB-UniRule"/>
</dbReference>
<accession>A0A0G0V8R9</accession>
<dbReference type="GO" id="GO:0000028">
    <property type="term" value="P:ribosomal small subunit assembly"/>
    <property type="evidence" value="ECO:0007669"/>
    <property type="project" value="TreeGrafter"/>
</dbReference>
<keyword evidence="6" id="KW-0963">Cytoplasm</keyword>
<feature type="region of interest" description="G2" evidence="7">
    <location>
        <begin position="43"/>
        <end position="47"/>
    </location>
</feature>
<dbReference type="GO" id="GO:0005829">
    <property type="term" value="C:cytosol"/>
    <property type="evidence" value="ECO:0007669"/>
    <property type="project" value="TreeGrafter"/>
</dbReference>
<dbReference type="PANTHER" id="PTHR42698:SF1">
    <property type="entry name" value="GTPASE ERA, MITOCHONDRIAL"/>
    <property type="match status" value="1"/>
</dbReference>
<dbReference type="GO" id="GO:0005886">
    <property type="term" value="C:plasma membrane"/>
    <property type="evidence" value="ECO:0007669"/>
    <property type="project" value="UniProtKB-SubCell"/>
</dbReference>
<dbReference type="NCBIfam" id="TIGR00436">
    <property type="entry name" value="era"/>
    <property type="match status" value="1"/>
</dbReference>
<keyword evidence="6" id="KW-0699">rRNA-binding</keyword>
<feature type="binding site" evidence="6">
    <location>
        <begin position="127"/>
        <end position="130"/>
    </location>
    <ligand>
        <name>GTP</name>
        <dbReference type="ChEBI" id="CHEBI:37565"/>
    </ligand>
</feature>
<dbReference type="InterPro" id="IPR005225">
    <property type="entry name" value="Small_GTP-bd"/>
</dbReference>
<keyword evidence="5 6" id="KW-0342">GTP-binding</keyword>
<feature type="region of interest" description="G3" evidence="7">
    <location>
        <begin position="64"/>
        <end position="67"/>
    </location>
</feature>
<dbReference type="SUPFAM" id="SSF54814">
    <property type="entry name" value="Prokaryotic type KH domain (KH-domain type II)"/>
    <property type="match status" value="1"/>
</dbReference>
<comment type="subunit">
    <text evidence="6">Monomer.</text>
</comment>
<keyword evidence="6" id="KW-1003">Cell membrane</keyword>
<keyword evidence="3 6" id="KW-0547">Nucleotide-binding</keyword>
<evidence type="ECO:0000313" key="11">
    <source>
        <dbReference type="EMBL" id="KKR97433.1"/>
    </source>
</evidence>
<keyword evidence="4 6" id="KW-0694">RNA-binding</keyword>
<dbReference type="Gene3D" id="3.40.50.300">
    <property type="entry name" value="P-loop containing nucleotide triphosphate hydrolases"/>
    <property type="match status" value="1"/>
</dbReference>
<dbReference type="PROSITE" id="PS51713">
    <property type="entry name" value="G_ERA"/>
    <property type="match status" value="1"/>
</dbReference>
<feature type="region of interest" description="G4" evidence="7">
    <location>
        <begin position="127"/>
        <end position="130"/>
    </location>
</feature>
<comment type="similarity">
    <text evidence="1 6 7 8">Belongs to the TRAFAC class TrmE-Era-EngA-EngB-Septin-like GTPase superfamily. Era GTPase family.</text>
</comment>
<dbReference type="SUPFAM" id="SSF52540">
    <property type="entry name" value="P-loop containing nucleoside triphosphate hydrolases"/>
    <property type="match status" value="1"/>
</dbReference>
<dbReference type="CDD" id="cd04163">
    <property type="entry name" value="Era"/>
    <property type="match status" value="1"/>
</dbReference>
<evidence type="ECO:0000313" key="12">
    <source>
        <dbReference type="Proteomes" id="UP000034746"/>
    </source>
</evidence>
<comment type="subcellular location">
    <subcellularLocation>
        <location evidence="6">Cytoplasm</location>
    </subcellularLocation>
    <subcellularLocation>
        <location evidence="6">Cell membrane</location>
        <topology evidence="6">Peripheral membrane protein</topology>
    </subcellularLocation>
</comment>